<keyword evidence="2" id="KW-0378">Hydrolase</keyword>
<evidence type="ECO:0000313" key="3">
    <source>
        <dbReference type="Proteomes" id="UP000250234"/>
    </source>
</evidence>
<reference evidence="2 3" key="1">
    <citation type="submission" date="2018-06" db="EMBL/GenBank/DDBJ databases">
        <authorList>
            <consortium name="Pathogen Informatics"/>
            <person name="Doyle S."/>
        </authorList>
    </citation>
    <scope>NUCLEOTIDE SEQUENCE [LARGE SCALE GENOMIC DNA]</scope>
    <source>
        <strain evidence="2 3">NCTC8081</strain>
    </source>
</reference>
<name>A0A2X3BRD7_CLOPF</name>
<dbReference type="AlphaFoldDB" id="A0A2X3BRD7"/>
<organism evidence="2 3">
    <name type="scientific">Clostridium perfringens</name>
    <dbReference type="NCBI Taxonomy" id="1502"/>
    <lineage>
        <taxon>Bacteria</taxon>
        <taxon>Bacillati</taxon>
        <taxon>Bacillota</taxon>
        <taxon>Clostridia</taxon>
        <taxon>Eubacteriales</taxon>
        <taxon>Clostridiaceae</taxon>
        <taxon>Clostridium</taxon>
    </lineage>
</organism>
<dbReference type="InterPro" id="IPR032179">
    <property type="entry name" value="Cry22Aa_Ig-like"/>
</dbReference>
<feature type="domain" description="Pesticidal crystal protein Cry22Aa Ig-like" evidence="1">
    <location>
        <begin position="2"/>
        <end position="55"/>
    </location>
</feature>
<sequence length="64" mass="7046">MDGVTAMDKEDGDITKDIKVIENNVDTEKAGDYKVIYKVTDSEGASKTKEINVKVNEKEATPPE</sequence>
<dbReference type="GO" id="GO:0008843">
    <property type="term" value="F:endochitinase activity"/>
    <property type="evidence" value="ECO:0007669"/>
    <property type="project" value="UniProtKB-EC"/>
</dbReference>
<evidence type="ECO:0000259" key="1">
    <source>
        <dbReference type="Pfam" id="PF16403"/>
    </source>
</evidence>
<dbReference type="Gene3D" id="2.60.40.10">
    <property type="entry name" value="Immunoglobulins"/>
    <property type="match status" value="1"/>
</dbReference>
<dbReference type="Proteomes" id="UP000250234">
    <property type="component" value="Unassembled WGS sequence"/>
</dbReference>
<gene>
    <name evidence="2" type="ORF">NCTC8081_00663</name>
</gene>
<dbReference type="EMBL" id="UAWO01000002">
    <property type="protein sequence ID" value="SQC06552.1"/>
    <property type="molecule type" value="Genomic_DNA"/>
</dbReference>
<proteinExistence type="predicted"/>
<dbReference type="InterPro" id="IPR013783">
    <property type="entry name" value="Ig-like_fold"/>
</dbReference>
<dbReference type="Pfam" id="PF16403">
    <property type="entry name" value="Bact_surface_Ig-like"/>
    <property type="match status" value="1"/>
</dbReference>
<dbReference type="RefSeq" id="WP_263343768.1">
    <property type="nucleotide sequence ID" value="NZ_CABEEQ010000002.1"/>
</dbReference>
<protein>
    <submittedName>
        <fullName evidence="2">Chitinase B</fullName>
        <ecNumber evidence="2">3.2.1.14</ecNumber>
    </submittedName>
</protein>
<accession>A0A2X3BRD7</accession>
<dbReference type="EC" id="3.2.1.14" evidence="2"/>
<evidence type="ECO:0000313" key="2">
    <source>
        <dbReference type="EMBL" id="SQC06552.1"/>
    </source>
</evidence>
<keyword evidence="2" id="KW-0326">Glycosidase</keyword>